<feature type="domain" description="Flavodoxin-like" evidence="2">
    <location>
        <begin position="91"/>
        <end position="230"/>
    </location>
</feature>
<accession>A0A8J3T7J9</accession>
<dbReference type="InterPro" id="IPR029039">
    <property type="entry name" value="Flavoprotein-like_sf"/>
</dbReference>
<dbReference type="NCBIfam" id="TIGR01409">
    <property type="entry name" value="TAT_signal_seq"/>
    <property type="match status" value="1"/>
</dbReference>
<keyword evidence="4" id="KW-1185">Reference proteome</keyword>
<dbReference type="GO" id="GO:0010181">
    <property type="term" value="F:FMN binding"/>
    <property type="evidence" value="ECO:0007669"/>
    <property type="project" value="InterPro"/>
</dbReference>
<dbReference type="InterPro" id="IPR019546">
    <property type="entry name" value="TAT_signal_bac_arc"/>
</dbReference>
<dbReference type="Proteomes" id="UP000634476">
    <property type="component" value="Unassembled WGS sequence"/>
</dbReference>
<dbReference type="RefSeq" id="WP_203879774.1">
    <property type="nucleotide sequence ID" value="NZ_BOOK01000071.1"/>
</dbReference>
<dbReference type="Gene3D" id="3.40.50.360">
    <property type="match status" value="1"/>
</dbReference>
<gene>
    <name evidence="3" type="ORF">Pta02_75760</name>
</gene>
<protein>
    <recommendedName>
        <fullName evidence="2">Flavodoxin-like domain-containing protein</fullName>
    </recommendedName>
</protein>
<feature type="region of interest" description="Disordered" evidence="1">
    <location>
        <begin position="43"/>
        <end position="65"/>
    </location>
</feature>
<feature type="compositionally biased region" description="Low complexity" evidence="1">
    <location>
        <begin position="49"/>
        <end position="65"/>
    </location>
</feature>
<dbReference type="PANTHER" id="PTHR39201:SF1">
    <property type="entry name" value="FLAVODOXIN-LIKE DOMAIN-CONTAINING PROTEIN"/>
    <property type="match status" value="1"/>
</dbReference>
<dbReference type="PANTHER" id="PTHR39201">
    <property type="entry name" value="EXPORTED PROTEIN-RELATED"/>
    <property type="match status" value="1"/>
</dbReference>
<dbReference type="EMBL" id="BOOK01000071">
    <property type="protein sequence ID" value="GII05568.1"/>
    <property type="molecule type" value="Genomic_DNA"/>
</dbReference>
<proteinExistence type="predicted"/>
<organism evidence="3 4">
    <name type="scientific">Planobispora takensis</name>
    <dbReference type="NCBI Taxonomy" id="1367882"/>
    <lineage>
        <taxon>Bacteria</taxon>
        <taxon>Bacillati</taxon>
        <taxon>Actinomycetota</taxon>
        <taxon>Actinomycetes</taxon>
        <taxon>Streptosporangiales</taxon>
        <taxon>Streptosporangiaceae</taxon>
        <taxon>Planobispora</taxon>
    </lineage>
</organism>
<evidence type="ECO:0000259" key="2">
    <source>
        <dbReference type="Pfam" id="PF12682"/>
    </source>
</evidence>
<dbReference type="AlphaFoldDB" id="A0A8J3T7J9"/>
<reference evidence="3" key="1">
    <citation type="submission" date="2021-01" db="EMBL/GenBank/DDBJ databases">
        <title>Whole genome shotgun sequence of Planobispora takensis NBRC 109077.</title>
        <authorList>
            <person name="Komaki H."/>
            <person name="Tamura T."/>
        </authorList>
    </citation>
    <scope>NUCLEOTIDE SEQUENCE</scope>
    <source>
        <strain evidence="3">NBRC 109077</strain>
    </source>
</reference>
<sequence length="237" mass="24782">MNTAGAPRRPGAAMAARPNRRGFLRVTALAVAAGAALTGCSAPPSQGNAGTRPAPAQPPAGTGPRPRVLLAYFSRAGENYHYGGRKHLQVGNTEVLAGLISARIACDVHRIQAADPYPDDYDDTRARNVREQDSDARPALAGPVPAIDGYDVILLGSGIWNVRPPMIMRTFADSLDFTGKTVLPVVTYAVSGMGAAPEEYAAACPGATIGDGLAVRGEQVRQASAAVQSWLRRVGLR</sequence>
<dbReference type="InterPro" id="IPR008254">
    <property type="entry name" value="Flavodoxin/NO_synth"/>
</dbReference>
<dbReference type="InterPro" id="IPR006311">
    <property type="entry name" value="TAT_signal"/>
</dbReference>
<comment type="caution">
    <text evidence="3">The sequence shown here is derived from an EMBL/GenBank/DDBJ whole genome shotgun (WGS) entry which is preliminary data.</text>
</comment>
<evidence type="ECO:0000313" key="3">
    <source>
        <dbReference type="EMBL" id="GII05568.1"/>
    </source>
</evidence>
<dbReference type="PROSITE" id="PS51318">
    <property type="entry name" value="TAT"/>
    <property type="match status" value="1"/>
</dbReference>
<name>A0A8J3T7J9_9ACTN</name>
<evidence type="ECO:0000313" key="4">
    <source>
        <dbReference type="Proteomes" id="UP000634476"/>
    </source>
</evidence>
<evidence type="ECO:0000256" key="1">
    <source>
        <dbReference type="SAM" id="MobiDB-lite"/>
    </source>
</evidence>
<dbReference type="Pfam" id="PF12682">
    <property type="entry name" value="Flavodoxin_4"/>
    <property type="match status" value="1"/>
</dbReference>
<dbReference type="SUPFAM" id="SSF52218">
    <property type="entry name" value="Flavoproteins"/>
    <property type="match status" value="1"/>
</dbReference>